<sequence length="316" mass="38251">METVIIDKIDLLYNSSRARYEEIEFKYQSNFVYNFDNEINDFINKPPLALRRLLTLFVKWKKDHLWKKEIDLNIKNENVGYFQFLKQSFDRQYYLIKNFNKALELYDSDKQFSQDLIYRFDDKKRLDKDEFLLAIQLYYINVYEILEDYAIKLYPDLNSHLNQEKSLNFKKSLKTKIIKPVSFNIISLNDKQISELHKKLLEFRFIGKDTSYITFKRIILQKNLTNTDIIYWIDIAYSHEINKQSIIELVSYLIPKDKRMQNSFIYQFFRLGEKSGFPQAVTVESMKSSRTRYKQNLNKNKEKSNINLLFNSMLYK</sequence>
<dbReference type="AlphaFoldDB" id="A0A4U1C9G5"/>
<gene>
    <name evidence="1" type="ORF">FA045_09170</name>
</gene>
<protein>
    <submittedName>
        <fullName evidence="1">Uncharacterized protein</fullName>
    </submittedName>
</protein>
<evidence type="ECO:0000313" key="2">
    <source>
        <dbReference type="Proteomes" id="UP000310477"/>
    </source>
</evidence>
<dbReference type="RefSeq" id="WP_136876744.1">
    <property type="nucleotide sequence ID" value="NZ_SWBO01000004.1"/>
</dbReference>
<comment type="caution">
    <text evidence="1">The sequence shown here is derived from an EMBL/GenBank/DDBJ whole genome shotgun (WGS) entry which is preliminary data.</text>
</comment>
<proteinExistence type="predicted"/>
<dbReference type="Proteomes" id="UP000310477">
    <property type="component" value="Unassembled WGS sequence"/>
</dbReference>
<dbReference type="EMBL" id="SWBO01000004">
    <property type="protein sequence ID" value="TKC01396.1"/>
    <property type="molecule type" value="Genomic_DNA"/>
</dbReference>
<keyword evidence="2" id="KW-1185">Reference proteome</keyword>
<organism evidence="1 2">
    <name type="scientific">Pedobacter cryotolerans</name>
    <dbReference type="NCBI Taxonomy" id="2571270"/>
    <lineage>
        <taxon>Bacteria</taxon>
        <taxon>Pseudomonadati</taxon>
        <taxon>Bacteroidota</taxon>
        <taxon>Sphingobacteriia</taxon>
        <taxon>Sphingobacteriales</taxon>
        <taxon>Sphingobacteriaceae</taxon>
        <taxon>Pedobacter</taxon>
    </lineage>
</organism>
<name>A0A4U1C9G5_9SPHI</name>
<accession>A0A4U1C9G5</accession>
<evidence type="ECO:0000313" key="1">
    <source>
        <dbReference type="EMBL" id="TKC01396.1"/>
    </source>
</evidence>
<reference evidence="1 2" key="1">
    <citation type="submission" date="2019-04" db="EMBL/GenBank/DDBJ databases">
        <title>Pedobacter sp. AR-2-6 sp. nov., isolated from Arctic soil.</title>
        <authorList>
            <person name="Dahal R.H."/>
            <person name="Kim D.-U."/>
        </authorList>
    </citation>
    <scope>NUCLEOTIDE SEQUENCE [LARGE SCALE GENOMIC DNA]</scope>
    <source>
        <strain evidence="1 2">AR-2-6</strain>
    </source>
</reference>